<keyword evidence="1" id="KW-0614">Plasmid</keyword>
<dbReference type="RefSeq" id="WP_231749955.1">
    <property type="nucleotide sequence ID" value="NZ_CP036431.1"/>
</dbReference>
<proteinExistence type="predicted"/>
<dbReference type="Gene3D" id="3.40.50.300">
    <property type="entry name" value="P-loop containing nucleotide triphosphate hydrolases"/>
    <property type="match status" value="1"/>
</dbReference>
<evidence type="ECO:0000313" key="2">
    <source>
        <dbReference type="Proteomes" id="UP000317835"/>
    </source>
</evidence>
<gene>
    <name evidence="1" type="ORF">ElP_76250</name>
</gene>
<dbReference type="KEGG" id="tpla:ElP_76250"/>
<dbReference type="EMBL" id="CP036431">
    <property type="protein sequence ID" value="QDV39653.1"/>
    <property type="molecule type" value="Genomic_DNA"/>
</dbReference>
<organism evidence="1 2">
    <name type="scientific">Tautonia plasticadhaerens</name>
    <dbReference type="NCBI Taxonomy" id="2527974"/>
    <lineage>
        <taxon>Bacteria</taxon>
        <taxon>Pseudomonadati</taxon>
        <taxon>Planctomycetota</taxon>
        <taxon>Planctomycetia</taxon>
        <taxon>Isosphaerales</taxon>
        <taxon>Isosphaeraceae</taxon>
        <taxon>Tautonia</taxon>
    </lineage>
</organism>
<keyword evidence="2" id="KW-1185">Reference proteome</keyword>
<dbReference type="InterPro" id="IPR027417">
    <property type="entry name" value="P-loop_NTPase"/>
</dbReference>
<accession>A0A518HFP2</accession>
<dbReference type="AlphaFoldDB" id="A0A518HFP2"/>
<reference evidence="1 2" key="1">
    <citation type="submission" date="2019-02" db="EMBL/GenBank/DDBJ databases">
        <title>Deep-cultivation of Planctomycetes and their phenomic and genomic characterization uncovers novel biology.</title>
        <authorList>
            <person name="Wiegand S."/>
            <person name="Jogler M."/>
            <person name="Boedeker C."/>
            <person name="Pinto D."/>
            <person name="Vollmers J."/>
            <person name="Rivas-Marin E."/>
            <person name="Kohn T."/>
            <person name="Peeters S.H."/>
            <person name="Heuer A."/>
            <person name="Rast P."/>
            <person name="Oberbeckmann S."/>
            <person name="Bunk B."/>
            <person name="Jeske O."/>
            <person name="Meyerdierks A."/>
            <person name="Storesund J.E."/>
            <person name="Kallscheuer N."/>
            <person name="Luecker S."/>
            <person name="Lage O.M."/>
            <person name="Pohl T."/>
            <person name="Merkel B.J."/>
            <person name="Hornburger P."/>
            <person name="Mueller R.-W."/>
            <person name="Bruemmer F."/>
            <person name="Labrenz M."/>
            <person name="Spormann A.M."/>
            <person name="Op den Camp H."/>
            <person name="Overmann J."/>
            <person name="Amann R."/>
            <person name="Jetten M.S.M."/>
            <person name="Mascher T."/>
            <person name="Medema M.H."/>
            <person name="Devos D.P."/>
            <person name="Kaster A.-K."/>
            <person name="Ovreas L."/>
            <person name="Rohde M."/>
            <person name="Galperin M.Y."/>
            <person name="Jogler C."/>
        </authorList>
    </citation>
    <scope>NUCLEOTIDE SEQUENCE [LARGE SCALE GENOMIC DNA]</scope>
    <source>
        <strain evidence="1 2">ElP</strain>
        <plasmid evidence="2">pelp_5</plasmid>
    </source>
</reference>
<evidence type="ECO:0000313" key="1">
    <source>
        <dbReference type="EMBL" id="QDV39653.1"/>
    </source>
</evidence>
<geneLocation type="plasmid" evidence="2">
    <name>pelp_5</name>
</geneLocation>
<name>A0A518HFP2_9BACT</name>
<sequence length="94" mass="9870">MLLVDNDAQASLTKGLLGDEEARGLDPATTVYALYAGIPTPAELLVRPTAFDGLALLAGSPASISFNVPDPHRIDPRDQAVLRDALRPMAEGST</sequence>
<protein>
    <submittedName>
        <fullName evidence="1">Uncharacterized protein</fullName>
    </submittedName>
</protein>
<dbReference type="Proteomes" id="UP000317835">
    <property type="component" value="Plasmid pElP_5"/>
</dbReference>